<sequence length="397" mass="39173">MIVKTGETAARAAGRSAARTWLGVGAVAAGTFTVITTEMLPVGLLTSVAATLGVSEGTAGLTVMLPGVVAALAAPVLASATARVDRRIVLCGLMALLAVANTVSALAPSLAVLLLARVLVGLVIGGFWAVAAGLAVRLVPERSVATATSVIFSGVAIASVVGVPAGTFLGEAAGWRTAFAVMTVPALVVLAALVLLLPAMPPVGVARLRDVPGVLLRNVRVRVGLALTLLLVTGHFAAYTYVRPVLEEVGGIGAGAVGGLLLVYGTAGIIGNFTAGAAAGRDVRRTLVTVSSVLAAAVLAMPLLGTSPAGAVALLVVWGLAYGGVSVSVQTWFLRSGTSAPEAASAVFVSGFNGAIALGALLGGRIVDSVAVPGVLWTGGALAALAAATVLVFGRRS</sequence>
<organism evidence="8 9">
    <name type="scientific">Actinomadura miaoliensis</name>
    <dbReference type="NCBI Taxonomy" id="430685"/>
    <lineage>
        <taxon>Bacteria</taxon>
        <taxon>Bacillati</taxon>
        <taxon>Actinomycetota</taxon>
        <taxon>Actinomycetes</taxon>
        <taxon>Streptosporangiales</taxon>
        <taxon>Thermomonosporaceae</taxon>
        <taxon>Actinomadura</taxon>
    </lineage>
</organism>
<dbReference type="Proteomes" id="UP001500683">
    <property type="component" value="Unassembled WGS sequence"/>
</dbReference>
<evidence type="ECO:0000256" key="4">
    <source>
        <dbReference type="ARBA" id="ARBA00022989"/>
    </source>
</evidence>
<feature type="transmembrane region" description="Helical" evidence="6">
    <location>
        <begin position="370"/>
        <end position="393"/>
    </location>
</feature>
<feature type="transmembrane region" description="Helical" evidence="6">
    <location>
        <begin position="114"/>
        <end position="136"/>
    </location>
</feature>
<dbReference type="InterPro" id="IPR050189">
    <property type="entry name" value="MFS_Efflux_Transporters"/>
</dbReference>
<keyword evidence="2" id="KW-1003">Cell membrane</keyword>
<feature type="transmembrane region" description="Helical" evidence="6">
    <location>
        <begin position="57"/>
        <end position="77"/>
    </location>
</feature>
<dbReference type="Pfam" id="PF07690">
    <property type="entry name" value="MFS_1"/>
    <property type="match status" value="1"/>
</dbReference>
<feature type="domain" description="Major facilitator superfamily (MFS) profile" evidence="7">
    <location>
        <begin position="22"/>
        <end position="397"/>
    </location>
</feature>
<feature type="transmembrane region" description="Helical" evidence="6">
    <location>
        <begin position="89"/>
        <end position="108"/>
    </location>
</feature>
<dbReference type="SUPFAM" id="SSF103473">
    <property type="entry name" value="MFS general substrate transporter"/>
    <property type="match status" value="1"/>
</dbReference>
<feature type="transmembrane region" description="Helical" evidence="6">
    <location>
        <begin position="177"/>
        <end position="200"/>
    </location>
</feature>
<proteinExistence type="predicted"/>
<feature type="transmembrane region" description="Helical" evidence="6">
    <location>
        <begin position="21"/>
        <end position="45"/>
    </location>
</feature>
<evidence type="ECO:0000256" key="5">
    <source>
        <dbReference type="ARBA" id="ARBA00023136"/>
    </source>
</evidence>
<keyword evidence="4 6" id="KW-1133">Transmembrane helix</keyword>
<reference evidence="9" key="1">
    <citation type="journal article" date="2019" name="Int. J. Syst. Evol. Microbiol.">
        <title>The Global Catalogue of Microorganisms (GCM) 10K type strain sequencing project: providing services to taxonomists for standard genome sequencing and annotation.</title>
        <authorList>
            <consortium name="The Broad Institute Genomics Platform"/>
            <consortium name="The Broad Institute Genome Sequencing Center for Infectious Disease"/>
            <person name="Wu L."/>
            <person name="Ma J."/>
        </authorList>
    </citation>
    <scope>NUCLEOTIDE SEQUENCE [LARGE SCALE GENOMIC DNA]</scope>
    <source>
        <strain evidence="9">JCM 16702</strain>
    </source>
</reference>
<dbReference type="InterPro" id="IPR036259">
    <property type="entry name" value="MFS_trans_sf"/>
</dbReference>
<accession>A0ABP7X594</accession>
<dbReference type="RefSeq" id="WP_344959024.1">
    <property type="nucleotide sequence ID" value="NZ_BAAAZG010000081.1"/>
</dbReference>
<protein>
    <submittedName>
        <fullName evidence="8">MFS transporter</fullName>
    </submittedName>
</protein>
<keyword evidence="9" id="KW-1185">Reference proteome</keyword>
<name>A0ABP7X594_9ACTN</name>
<feature type="transmembrane region" description="Helical" evidence="6">
    <location>
        <begin position="221"/>
        <end position="242"/>
    </location>
</feature>
<keyword evidence="5 6" id="KW-0472">Membrane</keyword>
<evidence type="ECO:0000256" key="6">
    <source>
        <dbReference type="SAM" id="Phobius"/>
    </source>
</evidence>
<evidence type="ECO:0000256" key="3">
    <source>
        <dbReference type="ARBA" id="ARBA00022692"/>
    </source>
</evidence>
<comment type="subcellular location">
    <subcellularLocation>
        <location evidence="1">Cell membrane</location>
        <topology evidence="1">Multi-pass membrane protein</topology>
    </subcellularLocation>
</comment>
<dbReference type="PROSITE" id="PS50850">
    <property type="entry name" value="MFS"/>
    <property type="match status" value="1"/>
</dbReference>
<dbReference type="PANTHER" id="PTHR43124">
    <property type="entry name" value="PURINE EFFLUX PUMP PBUE"/>
    <property type="match status" value="1"/>
</dbReference>
<evidence type="ECO:0000313" key="9">
    <source>
        <dbReference type="Proteomes" id="UP001500683"/>
    </source>
</evidence>
<dbReference type="InterPro" id="IPR011701">
    <property type="entry name" value="MFS"/>
</dbReference>
<dbReference type="CDD" id="cd17324">
    <property type="entry name" value="MFS_NepI_like"/>
    <property type="match status" value="1"/>
</dbReference>
<feature type="transmembrane region" description="Helical" evidence="6">
    <location>
        <begin position="254"/>
        <end position="275"/>
    </location>
</feature>
<evidence type="ECO:0000256" key="2">
    <source>
        <dbReference type="ARBA" id="ARBA00022475"/>
    </source>
</evidence>
<dbReference type="InterPro" id="IPR020846">
    <property type="entry name" value="MFS_dom"/>
</dbReference>
<feature type="transmembrane region" description="Helical" evidence="6">
    <location>
        <begin position="287"/>
        <end position="305"/>
    </location>
</feature>
<comment type="caution">
    <text evidence="8">The sequence shown here is derived from an EMBL/GenBank/DDBJ whole genome shotgun (WGS) entry which is preliminary data.</text>
</comment>
<dbReference type="PANTHER" id="PTHR43124:SF3">
    <property type="entry name" value="CHLORAMPHENICOL EFFLUX PUMP RV0191"/>
    <property type="match status" value="1"/>
</dbReference>
<evidence type="ECO:0000313" key="8">
    <source>
        <dbReference type="EMBL" id="GAA4105124.1"/>
    </source>
</evidence>
<gene>
    <name evidence="8" type="ORF">GCM10022214_85010</name>
</gene>
<feature type="transmembrane region" description="Helical" evidence="6">
    <location>
        <begin position="143"/>
        <end position="165"/>
    </location>
</feature>
<feature type="transmembrane region" description="Helical" evidence="6">
    <location>
        <begin position="311"/>
        <end position="334"/>
    </location>
</feature>
<dbReference type="Gene3D" id="1.20.1250.20">
    <property type="entry name" value="MFS general substrate transporter like domains"/>
    <property type="match status" value="1"/>
</dbReference>
<feature type="transmembrane region" description="Helical" evidence="6">
    <location>
        <begin position="346"/>
        <end position="364"/>
    </location>
</feature>
<keyword evidence="3 6" id="KW-0812">Transmembrane</keyword>
<evidence type="ECO:0000259" key="7">
    <source>
        <dbReference type="PROSITE" id="PS50850"/>
    </source>
</evidence>
<evidence type="ECO:0000256" key="1">
    <source>
        <dbReference type="ARBA" id="ARBA00004651"/>
    </source>
</evidence>
<dbReference type="EMBL" id="BAAAZG010000081">
    <property type="protein sequence ID" value="GAA4105124.1"/>
    <property type="molecule type" value="Genomic_DNA"/>
</dbReference>